<evidence type="ECO:0000313" key="13">
    <source>
        <dbReference type="Proteomes" id="UP000219669"/>
    </source>
</evidence>
<comment type="similarity">
    <text evidence="1 9 11">Belongs to the peptidase A8 family.</text>
</comment>
<sequence>MKRHFPYFLTALAAIVLDQISKWAILARFHDFERLNIIPQFFDLTLVYNYGAAFSFLANHNGWQKYFFIVLAFVISGWLVNEIRKGSMGKLGNFAAAMIIGGAFGNVIDRFIHGKVVDFILVYYQDWYYPAFNVADSFICVGAALLIIDGIKQAKKAKQAA</sequence>
<dbReference type="NCBIfam" id="TIGR00077">
    <property type="entry name" value="lspA"/>
    <property type="match status" value="1"/>
</dbReference>
<evidence type="ECO:0000256" key="1">
    <source>
        <dbReference type="ARBA" id="ARBA00006139"/>
    </source>
</evidence>
<dbReference type="Pfam" id="PF01252">
    <property type="entry name" value="Peptidase_A8"/>
    <property type="match status" value="1"/>
</dbReference>
<dbReference type="OrthoDB" id="9810259at2"/>
<comment type="catalytic activity">
    <reaction evidence="9 10">
        <text>Release of signal peptides from bacterial membrane prolipoproteins. Hydrolyzes -Xaa-Yaa-Zaa-|-(S,diacylglyceryl)Cys-, in which Xaa is hydrophobic (preferably Leu), and Yaa (Ala or Ser) and Zaa (Gly or Ala) have small, neutral side chains.</text>
        <dbReference type="EC" id="3.4.23.36"/>
    </reaction>
</comment>
<dbReference type="PANTHER" id="PTHR33695">
    <property type="entry name" value="LIPOPROTEIN SIGNAL PEPTIDASE"/>
    <property type="match status" value="1"/>
</dbReference>
<dbReference type="EC" id="3.4.23.36" evidence="9"/>
<feature type="transmembrane region" description="Helical" evidence="9">
    <location>
        <begin position="63"/>
        <end position="79"/>
    </location>
</feature>
<reference evidence="12 13" key="1">
    <citation type="submission" date="2017-09" db="EMBL/GenBank/DDBJ databases">
        <authorList>
            <person name="Ehlers B."/>
            <person name="Leendertz F.H."/>
        </authorList>
    </citation>
    <scope>NUCLEOTIDE SEQUENCE [LARGE SCALE GENOMIC DNA]</scope>
    <source>
        <strain evidence="12 13">DSM 16848</strain>
    </source>
</reference>
<keyword evidence="4 9" id="KW-0812">Transmembrane</keyword>
<dbReference type="HAMAP" id="MF_00161">
    <property type="entry name" value="LspA"/>
    <property type="match status" value="1"/>
</dbReference>
<dbReference type="PANTHER" id="PTHR33695:SF1">
    <property type="entry name" value="LIPOPROTEIN SIGNAL PEPTIDASE"/>
    <property type="match status" value="1"/>
</dbReference>
<accession>A0A286EEU3</accession>
<organism evidence="12 13">
    <name type="scientific">Alysiella filiformis DSM 16848</name>
    <dbReference type="NCBI Taxonomy" id="1120981"/>
    <lineage>
        <taxon>Bacteria</taxon>
        <taxon>Pseudomonadati</taxon>
        <taxon>Pseudomonadota</taxon>
        <taxon>Betaproteobacteria</taxon>
        <taxon>Neisseriales</taxon>
        <taxon>Neisseriaceae</taxon>
        <taxon>Alysiella</taxon>
    </lineage>
</organism>
<feature type="transmembrane region" description="Helical" evidence="9">
    <location>
        <begin position="6"/>
        <end position="25"/>
    </location>
</feature>
<proteinExistence type="inferred from homology"/>
<keyword evidence="5 9" id="KW-0064">Aspartyl protease</keyword>
<feature type="transmembrane region" description="Helical" evidence="9">
    <location>
        <begin position="91"/>
        <end position="108"/>
    </location>
</feature>
<evidence type="ECO:0000256" key="8">
    <source>
        <dbReference type="ARBA" id="ARBA00023136"/>
    </source>
</evidence>
<comment type="subcellular location">
    <subcellularLocation>
        <location evidence="9">Cell membrane</location>
        <topology evidence="9">Multi-pass membrane protein</topology>
    </subcellularLocation>
</comment>
<feature type="active site" evidence="9">
    <location>
        <position position="136"/>
    </location>
</feature>
<dbReference type="GO" id="GO:0005886">
    <property type="term" value="C:plasma membrane"/>
    <property type="evidence" value="ECO:0007669"/>
    <property type="project" value="UniProtKB-SubCell"/>
</dbReference>
<keyword evidence="13" id="KW-1185">Reference proteome</keyword>
<dbReference type="AlphaFoldDB" id="A0A286EEU3"/>
<dbReference type="GO" id="GO:0006508">
    <property type="term" value="P:proteolysis"/>
    <property type="evidence" value="ECO:0007669"/>
    <property type="project" value="UniProtKB-KW"/>
</dbReference>
<comment type="pathway">
    <text evidence="9">Protein modification; lipoprotein biosynthesis (signal peptide cleavage).</text>
</comment>
<dbReference type="EMBL" id="OCNF01000015">
    <property type="protein sequence ID" value="SOD69379.1"/>
    <property type="molecule type" value="Genomic_DNA"/>
</dbReference>
<evidence type="ECO:0000256" key="10">
    <source>
        <dbReference type="RuleBase" id="RU000594"/>
    </source>
</evidence>
<keyword evidence="8 9" id="KW-0472">Membrane</keyword>
<evidence type="ECO:0000256" key="11">
    <source>
        <dbReference type="RuleBase" id="RU004181"/>
    </source>
</evidence>
<evidence type="ECO:0000256" key="7">
    <source>
        <dbReference type="ARBA" id="ARBA00022989"/>
    </source>
</evidence>
<evidence type="ECO:0000256" key="6">
    <source>
        <dbReference type="ARBA" id="ARBA00022801"/>
    </source>
</evidence>
<dbReference type="Proteomes" id="UP000219669">
    <property type="component" value="Unassembled WGS sequence"/>
</dbReference>
<evidence type="ECO:0000256" key="4">
    <source>
        <dbReference type="ARBA" id="ARBA00022692"/>
    </source>
</evidence>
<evidence type="ECO:0000256" key="5">
    <source>
        <dbReference type="ARBA" id="ARBA00022750"/>
    </source>
</evidence>
<evidence type="ECO:0000313" key="12">
    <source>
        <dbReference type="EMBL" id="SOD69379.1"/>
    </source>
</evidence>
<dbReference type="PRINTS" id="PR00781">
    <property type="entry name" value="LIPOSIGPTASE"/>
</dbReference>
<dbReference type="GO" id="GO:0004190">
    <property type="term" value="F:aspartic-type endopeptidase activity"/>
    <property type="evidence" value="ECO:0007669"/>
    <property type="project" value="UniProtKB-UniRule"/>
</dbReference>
<keyword evidence="3 9" id="KW-0645">Protease</keyword>
<dbReference type="InterPro" id="IPR001872">
    <property type="entry name" value="Peptidase_A8"/>
</dbReference>
<protein>
    <recommendedName>
        <fullName evidence="9">Lipoprotein signal peptidase</fullName>
        <ecNumber evidence="9">3.4.23.36</ecNumber>
    </recommendedName>
    <alternativeName>
        <fullName evidence="9">Prolipoprotein signal peptidase</fullName>
    </alternativeName>
    <alternativeName>
        <fullName evidence="9">Signal peptidase II</fullName>
        <shortName evidence="9">SPase II</shortName>
    </alternativeName>
</protein>
<comment type="function">
    <text evidence="9 10">This protein specifically catalyzes the removal of signal peptides from prolipoproteins.</text>
</comment>
<gene>
    <name evidence="9" type="primary">lspA</name>
    <name evidence="12" type="ORF">SAMN02746062_01648</name>
</gene>
<keyword evidence="6 9" id="KW-0378">Hydrolase</keyword>
<evidence type="ECO:0000256" key="3">
    <source>
        <dbReference type="ARBA" id="ARBA00022670"/>
    </source>
</evidence>
<dbReference type="PROSITE" id="PS00855">
    <property type="entry name" value="SPASE_II"/>
    <property type="match status" value="1"/>
</dbReference>
<keyword evidence="2 9" id="KW-1003">Cell membrane</keyword>
<name>A0A286EEU3_9NEIS</name>
<feature type="active site" evidence="9">
    <location>
        <position position="118"/>
    </location>
</feature>
<dbReference type="RefSeq" id="WP_097114658.1">
    <property type="nucleotide sequence ID" value="NZ_CP083931.1"/>
</dbReference>
<evidence type="ECO:0000256" key="2">
    <source>
        <dbReference type="ARBA" id="ARBA00022475"/>
    </source>
</evidence>
<dbReference type="UniPathway" id="UPA00665"/>
<feature type="transmembrane region" description="Helical" evidence="9">
    <location>
        <begin position="128"/>
        <end position="148"/>
    </location>
</feature>
<evidence type="ECO:0000256" key="9">
    <source>
        <dbReference type="HAMAP-Rule" id="MF_00161"/>
    </source>
</evidence>
<keyword evidence="7 9" id="KW-1133">Transmembrane helix</keyword>